<dbReference type="Pfam" id="PF02653">
    <property type="entry name" value="BPD_transp_2"/>
    <property type="match status" value="1"/>
</dbReference>
<keyword evidence="5 6" id="KW-0472">Membrane</keyword>
<evidence type="ECO:0000256" key="5">
    <source>
        <dbReference type="ARBA" id="ARBA00023136"/>
    </source>
</evidence>
<evidence type="ECO:0000313" key="8">
    <source>
        <dbReference type="Proteomes" id="UP001165587"/>
    </source>
</evidence>
<dbReference type="CDD" id="cd06579">
    <property type="entry name" value="TM_PBP1_transp_AraH_like"/>
    <property type="match status" value="1"/>
</dbReference>
<evidence type="ECO:0000256" key="6">
    <source>
        <dbReference type="SAM" id="Phobius"/>
    </source>
</evidence>
<gene>
    <name evidence="7" type="ORF">N1028_12450</name>
</gene>
<dbReference type="GO" id="GO:0022857">
    <property type="term" value="F:transmembrane transporter activity"/>
    <property type="evidence" value="ECO:0007669"/>
    <property type="project" value="InterPro"/>
</dbReference>
<dbReference type="PANTHER" id="PTHR32196">
    <property type="entry name" value="ABC TRANSPORTER PERMEASE PROTEIN YPHD-RELATED-RELATED"/>
    <property type="match status" value="1"/>
</dbReference>
<comment type="subcellular location">
    <subcellularLocation>
        <location evidence="1">Cell membrane</location>
        <topology evidence="1">Multi-pass membrane protein</topology>
    </subcellularLocation>
</comment>
<keyword evidence="4 6" id="KW-1133">Transmembrane helix</keyword>
<comment type="caution">
    <text evidence="7">The sequence shown here is derived from an EMBL/GenBank/DDBJ whole genome shotgun (WGS) entry which is preliminary data.</text>
</comment>
<dbReference type="AlphaFoldDB" id="A0AA41XHZ8"/>
<evidence type="ECO:0000256" key="3">
    <source>
        <dbReference type="ARBA" id="ARBA00022692"/>
    </source>
</evidence>
<feature type="transmembrane region" description="Helical" evidence="6">
    <location>
        <begin position="177"/>
        <end position="203"/>
    </location>
</feature>
<proteinExistence type="predicted"/>
<dbReference type="PANTHER" id="PTHR32196:SF72">
    <property type="entry name" value="RIBOSE IMPORT PERMEASE PROTEIN RBSC"/>
    <property type="match status" value="1"/>
</dbReference>
<dbReference type="RefSeq" id="WP_259529398.1">
    <property type="nucleotide sequence ID" value="NZ_JANLCK010000006.1"/>
</dbReference>
<keyword evidence="8" id="KW-1185">Reference proteome</keyword>
<name>A0AA41XHZ8_9MICO</name>
<evidence type="ECO:0000256" key="2">
    <source>
        <dbReference type="ARBA" id="ARBA00022475"/>
    </source>
</evidence>
<feature type="transmembrane region" description="Helical" evidence="6">
    <location>
        <begin position="21"/>
        <end position="47"/>
    </location>
</feature>
<reference evidence="7" key="1">
    <citation type="submission" date="2022-08" db="EMBL/GenBank/DDBJ databases">
        <authorList>
            <person name="Deng Y."/>
            <person name="Han X.-F."/>
            <person name="Zhang Y.-Q."/>
        </authorList>
    </citation>
    <scope>NUCLEOTIDE SEQUENCE</scope>
    <source>
        <strain evidence="7">CPCC 203407</strain>
    </source>
</reference>
<keyword evidence="3 6" id="KW-0812">Transmembrane</keyword>
<accession>A0AA41XHZ8</accession>
<sequence length="345" mass="35295">MNQSTAERTDVKAAPPARRPVLSRIAAATGPATGAIAGIVILTVILALTQPVFLTWGNITNLVGANSVTLVLALGATFVLLAGGLDLSIVAASAATGMVFGLMLQSGADALPAIAVTLLAGLVFGLLNGVLTSYARIPFLVVTLGTASLFASIALLLNDGKTINVFDFPGFAFVNDFVLGQAFGIPFILMFDIVLVVITAVVLRYTKFGRGIYAVGSNAEAARLNGINVRLTTMLVYVIVGFTAALASLVQVGRLAGAAPTFDATLLLTVIAAVLIGGTAYTGGEGGVGGTVLGVLFLGVIQNGLTLTSVSSFWRGAVNGIVLILAVALGVARQYGWLRFGRKGR</sequence>
<feature type="transmembrane region" description="Helical" evidence="6">
    <location>
        <begin position="137"/>
        <end position="157"/>
    </location>
</feature>
<protein>
    <submittedName>
        <fullName evidence="7">ABC transporter permease</fullName>
    </submittedName>
</protein>
<dbReference type="InterPro" id="IPR001851">
    <property type="entry name" value="ABC_transp_permease"/>
</dbReference>
<keyword evidence="2" id="KW-1003">Cell membrane</keyword>
<feature type="transmembrane region" description="Helical" evidence="6">
    <location>
        <begin position="59"/>
        <end position="80"/>
    </location>
</feature>
<organism evidence="7 8">
    <name type="scientific">Herbiconiux oxytropis</name>
    <dbReference type="NCBI Taxonomy" id="2970915"/>
    <lineage>
        <taxon>Bacteria</taxon>
        <taxon>Bacillati</taxon>
        <taxon>Actinomycetota</taxon>
        <taxon>Actinomycetes</taxon>
        <taxon>Micrococcales</taxon>
        <taxon>Microbacteriaceae</taxon>
        <taxon>Herbiconiux</taxon>
    </lineage>
</organism>
<feature type="transmembrane region" description="Helical" evidence="6">
    <location>
        <begin position="313"/>
        <end position="332"/>
    </location>
</feature>
<evidence type="ECO:0000256" key="4">
    <source>
        <dbReference type="ARBA" id="ARBA00022989"/>
    </source>
</evidence>
<feature type="transmembrane region" description="Helical" evidence="6">
    <location>
        <begin position="264"/>
        <end position="281"/>
    </location>
</feature>
<dbReference type="Proteomes" id="UP001165587">
    <property type="component" value="Unassembled WGS sequence"/>
</dbReference>
<feature type="transmembrane region" description="Helical" evidence="6">
    <location>
        <begin position="234"/>
        <end position="252"/>
    </location>
</feature>
<evidence type="ECO:0000313" key="7">
    <source>
        <dbReference type="EMBL" id="MCS5726704.1"/>
    </source>
</evidence>
<dbReference type="EMBL" id="JANLCK010000006">
    <property type="protein sequence ID" value="MCS5726704.1"/>
    <property type="molecule type" value="Genomic_DNA"/>
</dbReference>
<feature type="transmembrane region" description="Helical" evidence="6">
    <location>
        <begin position="288"/>
        <end position="307"/>
    </location>
</feature>
<evidence type="ECO:0000256" key="1">
    <source>
        <dbReference type="ARBA" id="ARBA00004651"/>
    </source>
</evidence>
<dbReference type="GO" id="GO:0005886">
    <property type="term" value="C:plasma membrane"/>
    <property type="evidence" value="ECO:0007669"/>
    <property type="project" value="UniProtKB-SubCell"/>
</dbReference>
<feature type="transmembrane region" description="Helical" evidence="6">
    <location>
        <begin position="110"/>
        <end position="130"/>
    </location>
</feature>